<accession>A0A699VU22</accession>
<proteinExistence type="predicted"/>
<comment type="caution">
    <text evidence="1">The sequence shown here is derived from an EMBL/GenBank/DDBJ whole genome shotgun (WGS) entry which is preliminary data.</text>
</comment>
<feature type="non-terminal residue" evidence="1">
    <location>
        <position position="1"/>
    </location>
</feature>
<evidence type="ECO:0000313" key="1">
    <source>
        <dbReference type="EMBL" id="GFD37900.1"/>
    </source>
</evidence>
<dbReference type="AlphaFoldDB" id="A0A699VU22"/>
<sequence>DNGDAGGEDIASSLTTSESVHVGIGTGAGIEILAVVRYAVCGGGVAADSSVSNGSHALDLGHNLAKVVPEERPLRMGPLASQVA</sequence>
<dbReference type="EMBL" id="BKCJ011492463">
    <property type="protein sequence ID" value="GFD37900.1"/>
    <property type="molecule type" value="Genomic_DNA"/>
</dbReference>
<reference evidence="1" key="1">
    <citation type="journal article" date="2019" name="Sci. Rep.">
        <title>Draft genome of Tanacetum cinerariifolium, the natural source of mosquito coil.</title>
        <authorList>
            <person name="Yamashiro T."/>
            <person name="Shiraishi A."/>
            <person name="Satake H."/>
            <person name="Nakayama K."/>
        </authorList>
    </citation>
    <scope>NUCLEOTIDE SEQUENCE</scope>
</reference>
<gene>
    <name evidence="1" type="ORF">Tci_909869</name>
</gene>
<name>A0A699VU22_TANCI</name>
<organism evidence="1">
    <name type="scientific">Tanacetum cinerariifolium</name>
    <name type="common">Dalmatian daisy</name>
    <name type="synonym">Chrysanthemum cinerariifolium</name>
    <dbReference type="NCBI Taxonomy" id="118510"/>
    <lineage>
        <taxon>Eukaryota</taxon>
        <taxon>Viridiplantae</taxon>
        <taxon>Streptophyta</taxon>
        <taxon>Embryophyta</taxon>
        <taxon>Tracheophyta</taxon>
        <taxon>Spermatophyta</taxon>
        <taxon>Magnoliopsida</taxon>
        <taxon>eudicotyledons</taxon>
        <taxon>Gunneridae</taxon>
        <taxon>Pentapetalae</taxon>
        <taxon>asterids</taxon>
        <taxon>campanulids</taxon>
        <taxon>Asterales</taxon>
        <taxon>Asteraceae</taxon>
        <taxon>Asteroideae</taxon>
        <taxon>Anthemideae</taxon>
        <taxon>Anthemidinae</taxon>
        <taxon>Tanacetum</taxon>
    </lineage>
</organism>
<protein>
    <submittedName>
        <fullName evidence="1">Uncharacterized protein</fullName>
    </submittedName>
</protein>